<reference evidence="2" key="3">
    <citation type="journal article" date="2017" name="Nature">
        <title>Genome sequence of the progenitor of the wheat D genome Aegilops tauschii.</title>
        <authorList>
            <person name="Luo M.C."/>
            <person name="Gu Y.Q."/>
            <person name="Puiu D."/>
            <person name="Wang H."/>
            <person name="Twardziok S.O."/>
            <person name="Deal K.R."/>
            <person name="Huo N."/>
            <person name="Zhu T."/>
            <person name="Wang L."/>
            <person name="Wang Y."/>
            <person name="McGuire P.E."/>
            <person name="Liu S."/>
            <person name="Long H."/>
            <person name="Ramasamy R.K."/>
            <person name="Rodriguez J.C."/>
            <person name="Van S.L."/>
            <person name="Yuan L."/>
            <person name="Wang Z."/>
            <person name="Xia Z."/>
            <person name="Xiao L."/>
            <person name="Anderson O.D."/>
            <person name="Ouyang S."/>
            <person name="Liang Y."/>
            <person name="Zimin A.V."/>
            <person name="Pertea G."/>
            <person name="Qi P."/>
            <person name="Bennetzen J.L."/>
            <person name="Dai X."/>
            <person name="Dawson M.W."/>
            <person name="Muller H.G."/>
            <person name="Kugler K."/>
            <person name="Rivarola-Duarte L."/>
            <person name="Spannagl M."/>
            <person name="Mayer K.F.X."/>
            <person name="Lu F.H."/>
            <person name="Bevan M.W."/>
            <person name="Leroy P."/>
            <person name="Li P."/>
            <person name="You F.M."/>
            <person name="Sun Q."/>
            <person name="Liu Z."/>
            <person name="Lyons E."/>
            <person name="Wicker T."/>
            <person name="Salzberg S.L."/>
            <person name="Devos K.M."/>
            <person name="Dvorak J."/>
        </authorList>
    </citation>
    <scope>NUCLEOTIDE SEQUENCE [LARGE SCALE GENOMIC DNA]</scope>
    <source>
        <strain evidence="2">cv. AL8/78</strain>
    </source>
</reference>
<evidence type="ECO:0000313" key="3">
    <source>
        <dbReference type="Proteomes" id="UP000015105"/>
    </source>
</evidence>
<keyword evidence="3" id="KW-1185">Reference proteome</keyword>
<organism evidence="2 3">
    <name type="scientific">Aegilops tauschii subsp. strangulata</name>
    <name type="common">Goatgrass</name>
    <dbReference type="NCBI Taxonomy" id="200361"/>
    <lineage>
        <taxon>Eukaryota</taxon>
        <taxon>Viridiplantae</taxon>
        <taxon>Streptophyta</taxon>
        <taxon>Embryophyta</taxon>
        <taxon>Tracheophyta</taxon>
        <taxon>Spermatophyta</taxon>
        <taxon>Magnoliopsida</taxon>
        <taxon>Liliopsida</taxon>
        <taxon>Poales</taxon>
        <taxon>Poaceae</taxon>
        <taxon>BOP clade</taxon>
        <taxon>Pooideae</taxon>
        <taxon>Triticodae</taxon>
        <taxon>Triticeae</taxon>
        <taxon>Triticinae</taxon>
        <taxon>Aegilops</taxon>
    </lineage>
</organism>
<reference evidence="2" key="4">
    <citation type="submission" date="2019-03" db="UniProtKB">
        <authorList>
            <consortium name="EnsemblPlants"/>
        </authorList>
    </citation>
    <scope>IDENTIFICATION</scope>
</reference>
<keyword evidence="1" id="KW-0472">Membrane</keyword>
<keyword evidence="1" id="KW-1133">Transmembrane helix</keyword>
<reference evidence="3" key="2">
    <citation type="journal article" date="2017" name="Nat. Plants">
        <title>The Aegilops tauschii genome reveals multiple impacts of transposons.</title>
        <authorList>
            <person name="Zhao G."/>
            <person name="Zou C."/>
            <person name="Li K."/>
            <person name="Wang K."/>
            <person name="Li T."/>
            <person name="Gao L."/>
            <person name="Zhang X."/>
            <person name="Wang H."/>
            <person name="Yang Z."/>
            <person name="Liu X."/>
            <person name="Jiang W."/>
            <person name="Mao L."/>
            <person name="Kong X."/>
            <person name="Jiao Y."/>
            <person name="Jia J."/>
        </authorList>
    </citation>
    <scope>NUCLEOTIDE SEQUENCE [LARGE SCALE GENOMIC DNA]</scope>
    <source>
        <strain evidence="3">cv. AL8/78</strain>
    </source>
</reference>
<feature type="transmembrane region" description="Helical" evidence="1">
    <location>
        <begin position="48"/>
        <end position="68"/>
    </location>
</feature>
<dbReference type="Proteomes" id="UP000015105">
    <property type="component" value="Chromosome 2D"/>
</dbReference>
<reference evidence="3" key="1">
    <citation type="journal article" date="2014" name="Science">
        <title>Ancient hybridizations among the ancestral genomes of bread wheat.</title>
        <authorList>
            <consortium name="International Wheat Genome Sequencing Consortium,"/>
            <person name="Marcussen T."/>
            <person name="Sandve S.R."/>
            <person name="Heier L."/>
            <person name="Spannagl M."/>
            <person name="Pfeifer M."/>
            <person name="Jakobsen K.S."/>
            <person name="Wulff B.B."/>
            <person name="Steuernagel B."/>
            <person name="Mayer K.F."/>
            <person name="Olsen O.A."/>
        </authorList>
    </citation>
    <scope>NUCLEOTIDE SEQUENCE [LARGE SCALE GENOMIC DNA]</scope>
    <source>
        <strain evidence="3">cv. AL8/78</strain>
    </source>
</reference>
<evidence type="ECO:0000313" key="2">
    <source>
        <dbReference type="EnsemblPlants" id="AET2Gv21083200.1"/>
    </source>
</evidence>
<sequence>ALIYSCVEAAWRRRRSREREDMAANGESQREEARELAKYEEDCKDFKVSMYLIVLLIAVALAFLVTSFLVPRTPGWYRTYFQQCAVLFFLDAAFGFCLITRSFGWFAFPKRPDVEAQPRGEDKPDLENQLGAVEATGADRFCPV</sequence>
<keyword evidence="1" id="KW-0812">Transmembrane</keyword>
<feature type="transmembrane region" description="Helical" evidence="1">
    <location>
        <begin position="80"/>
        <end position="100"/>
    </location>
</feature>
<dbReference type="EnsemblPlants" id="AET2Gv21083200.1">
    <property type="protein sequence ID" value="AET2Gv21083200.1"/>
    <property type="gene ID" value="AET2Gv21083200"/>
</dbReference>
<proteinExistence type="predicted"/>
<protein>
    <submittedName>
        <fullName evidence="2">Uncharacterized protein</fullName>
    </submittedName>
</protein>
<dbReference type="AlphaFoldDB" id="A0A453D3X9"/>
<reference evidence="2" key="5">
    <citation type="journal article" date="2021" name="G3 (Bethesda)">
        <title>Aegilops tauschii genome assembly Aet v5.0 features greater sequence contiguity and improved annotation.</title>
        <authorList>
            <person name="Wang L."/>
            <person name="Zhu T."/>
            <person name="Rodriguez J.C."/>
            <person name="Deal K.R."/>
            <person name="Dubcovsky J."/>
            <person name="McGuire P.E."/>
            <person name="Lux T."/>
            <person name="Spannagl M."/>
            <person name="Mayer K.F.X."/>
            <person name="Baldrich P."/>
            <person name="Meyers B.C."/>
            <person name="Huo N."/>
            <person name="Gu Y.Q."/>
            <person name="Zhou H."/>
            <person name="Devos K.M."/>
            <person name="Bennetzen J.L."/>
            <person name="Unver T."/>
            <person name="Budak H."/>
            <person name="Gulick P.J."/>
            <person name="Galiba G."/>
            <person name="Kalapos B."/>
            <person name="Nelson D.R."/>
            <person name="Li P."/>
            <person name="You F.M."/>
            <person name="Luo M.C."/>
            <person name="Dvorak J."/>
        </authorList>
    </citation>
    <scope>NUCLEOTIDE SEQUENCE [LARGE SCALE GENOMIC DNA]</scope>
    <source>
        <strain evidence="2">cv. AL8/78</strain>
    </source>
</reference>
<dbReference type="Gramene" id="AET2Gv21083200.1">
    <property type="protein sequence ID" value="AET2Gv21083200.1"/>
    <property type="gene ID" value="AET2Gv21083200"/>
</dbReference>
<accession>A0A453D3X9</accession>
<name>A0A453D3X9_AEGTS</name>
<evidence type="ECO:0000256" key="1">
    <source>
        <dbReference type="SAM" id="Phobius"/>
    </source>
</evidence>